<protein>
    <submittedName>
        <fullName evidence="2">Uncharacterized protein</fullName>
    </submittedName>
</protein>
<name>A0ABR0T0N3_9HYPO</name>
<dbReference type="Pfam" id="PF12520">
    <property type="entry name" value="DUF3723"/>
    <property type="match status" value="1"/>
</dbReference>
<dbReference type="EMBL" id="JAVFKD010000002">
    <property type="protein sequence ID" value="KAK5997516.1"/>
    <property type="molecule type" value="Genomic_DNA"/>
</dbReference>
<evidence type="ECO:0000313" key="3">
    <source>
        <dbReference type="Proteomes" id="UP001338125"/>
    </source>
</evidence>
<feature type="region of interest" description="Disordered" evidence="1">
    <location>
        <begin position="595"/>
        <end position="638"/>
    </location>
</feature>
<feature type="compositionally biased region" description="Low complexity" evidence="1">
    <location>
        <begin position="599"/>
        <end position="618"/>
    </location>
</feature>
<gene>
    <name evidence="2" type="ORF">PT974_02879</name>
</gene>
<proteinExistence type="predicted"/>
<feature type="compositionally biased region" description="Acidic residues" evidence="1">
    <location>
        <begin position="519"/>
        <end position="540"/>
    </location>
</feature>
<feature type="region of interest" description="Disordered" evidence="1">
    <location>
        <begin position="767"/>
        <end position="808"/>
    </location>
</feature>
<accession>A0ABR0T0N3</accession>
<feature type="compositionally biased region" description="Basic residues" evidence="1">
    <location>
        <begin position="570"/>
        <end position="580"/>
    </location>
</feature>
<feature type="region of interest" description="Disordered" evidence="1">
    <location>
        <begin position="499"/>
        <end position="582"/>
    </location>
</feature>
<sequence>METLISYTLGLVRVRLSQFVPDDNYSRYASNGIIVSGLEGILQNPHHQILGHIGTKTRDELLKALNITADQFRNTINSDALNIVSPDVYCLVNKDTLQAVRDKHDGRFECIIRVCWLPPPPEIKLSDGDIFQQIRHFANERRFDVAQHWMNRLSKPKRRHLTFIISRPAILSVLDELLSFPGLWIGLQLGNWAKHLAAHIDELILNYLDYIKQSYLQIFEGYENLAHLLDESTVVQLQYRAPKWCATDRNRIQDAFQKGTLFKNIQSPDARDTLKENVLSFNGVIPSIQTFHENMKYISIGAKILEKYIEIKPTGSNSQRGDITRTKPSLLQNLRGNWRADRAMIEAGHGNFIPAPAPSADLSAMQLFIAALRYFPLLCLEGPLQDRDGGWMGAKLDSAYLSLLCRTASRLGFNNKKIQDGSVTDTPKIPTYRKRFTMIQWRGGKPAYGSYDFLFHHSFLPMLFGQPFQSSQSAGPLHIQSDMFRAFFKYTDYPSTITGQHERQDIMSGERSVSGQGNDTEESGGEDDAMNVDENEDVEMQEAPLARRSKKGEIHPGKIQRPTRGAQKSPKNKQSKKKAKFNTQDWEQHLRENAFQIGPQAQALQAPRAQAPQTPLAPDNHGFNPAIGDPPIPQIQPRIRPVPIDVYYNDDQDISVRDNSDHEDHPSIGSKRKAKRNAVAPPPLKKTLLLDPTFAPKALNFVQKSQSTTSNPIRETQQAAAPSSDSTIQNPQDLIQEASVVQDTTASISGPIEGTHTIIHQTSNPIRETQQTADPTEALQQSLASWDQDEGVPRTNQPRIQPPALGEGWEMIYREPLIDDDSEGDVNMDSRD</sequence>
<organism evidence="2 3">
    <name type="scientific">Cladobotryum mycophilum</name>
    <dbReference type="NCBI Taxonomy" id="491253"/>
    <lineage>
        <taxon>Eukaryota</taxon>
        <taxon>Fungi</taxon>
        <taxon>Dikarya</taxon>
        <taxon>Ascomycota</taxon>
        <taxon>Pezizomycotina</taxon>
        <taxon>Sordariomycetes</taxon>
        <taxon>Hypocreomycetidae</taxon>
        <taxon>Hypocreales</taxon>
        <taxon>Hypocreaceae</taxon>
        <taxon>Cladobotryum</taxon>
    </lineage>
</organism>
<dbReference type="Proteomes" id="UP001338125">
    <property type="component" value="Unassembled WGS sequence"/>
</dbReference>
<feature type="compositionally biased region" description="Basic and acidic residues" evidence="1">
    <location>
        <begin position="654"/>
        <end position="666"/>
    </location>
</feature>
<feature type="region of interest" description="Disordered" evidence="1">
    <location>
        <begin position="650"/>
        <end position="689"/>
    </location>
</feature>
<dbReference type="InterPro" id="IPR022198">
    <property type="entry name" value="DUF3723"/>
</dbReference>
<comment type="caution">
    <text evidence="2">The sequence shown here is derived from an EMBL/GenBank/DDBJ whole genome shotgun (WGS) entry which is preliminary data.</text>
</comment>
<reference evidence="2 3" key="1">
    <citation type="submission" date="2024-01" db="EMBL/GenBank/DDBJ databases">
        <title>Complete genome of Cladobotryum mycophilum ATHUM6906.</title>
        <authorList>
            <person name="Christinaki A.C."/>
            <person name="Myridakis A.I."/>
            <person name="Kouvelis V.N."/>
        </authorList>
    </citation>
    <scope>NUCLEOTIDE SEQUENCE [LARGE SCALE GENOMIC DNA]</scope>
    <source>
        <strain evidence="2 3">ATHUM6906</strain>
    </source>
</reference>
<feature type="compositionally biased region" description="Polar residues" evidence="1">
    <location>
        <begin position="767"/>
        <end position="785"/>
    </location>
</feature>
<keyword evidence="3" id="KW-1185">Reference proteome</keyword>
<evidence type="ECO:0000313" key="2">
    <source>
        <dbReference type="EMBL" id="KAK5997516.1"/>
    </source>
</evidence>
<feature type="region of interest" description="Disordered" evidence="1">
    <location>
        <begin position="704"/>
        <end position="728"/>
    </location>
</feature>
<evidence type="ECO:0000256" key="1">
    <source>
        <dbReference type="SAM" id="MobiDB-lite"/>
    </source>
</evidence>